<dbReference type="GO" id="GO:0030170">
    <property type="term" value="F:pyridoxal phosphate binding"/>
    <property type="evidence" value="ECO:0007669"/>
    <property type="project" value="TreeGrafter"/>
</dbReference>
<dbReference type="GO" id="GO:0000271">
    <property type="term" value="P:polysaccharide biosynthetic process"/>
    <property type="evidence" value="ECO:0007669"/>
    <property type="project" value="TreeGrafter"/>
</dbReference>
<dbReference type="PANTHER" id="PTHR30244:SF34">
    <property type="entry name" value="DTDP-4-AMINO-4,6-DIDEOXYGALACTOSE TRANSAMINASE"/>
    <property type="match status" value="1"/>
</dbReference>
<protein>
    <recommendedName>
        <fullName evidence="3">Aminotransferase</fullName>
    </recommendedName>
</protein>
<gene>
    <name evidence="1" type="ORF">CYMTET_12953</name>
</gene>
<dbReference type="SUPFAM" id="SSF53383">
    <property type="entry name" value="PLP-dependent transferases"/>
    <property type="match status" value="1"/>
</dbReference>
<comment type="caution">
    <text evidence="1">The sequence shown here is derived from an EMBL/GenBank/DDBJ whole genome shotgun (WGS) entry which is preliminary data.</text>
</comment>
<dbReference type="InterPro" id="IPR000653">
    <property type="entry name" value="DegT/StrS_aminotransferase"/>
</dbReference>
<accession>A0AAE0GJ26</accession>
<dbReference type="Proteomes" id="UP001190700">
    <property type="component" value="Unassembled WGS sequence"/>
</dbReference>
<organism evidence="1 2">
    <name type="scientific">Cymbomonas tetramitiformis</name>
    <dbReference type="NCBI Taxonomy" id="36881"/>
    <lineage>
        <taxon>Eukaryota</taxon>
        <taxon>Viridiplantae</taxon>
        <taxon>Chlorophyta</taxon>
        <taxon>Pyramimonadophyceae</taxon>
        <taxon>Pyramimonadales</taxon>
        <taxon>Pyramimonadaceae</taxon>
        <taxon>Cymbomonas</taxon>
    </lineage>
</organism>
<proteinExistence type="predicted"/>
<evidence type="ECO:0000313" key="1">
    <source>
        <dbReference type="EMBL" id="KAK3279145.1"/>
    </source>
</evidence>
<keyword evidence="2" id="KW-1185">Reference proteome</keyword>
<evidence type="ECO:0008006" key="3">
    <source>
        <dbReference type="Google" id="ProtNLM"/>
    </source>
</evidence>
<dbReference type="Pfam" id="PF01041">
    <property type="entry name" value="DegT_DnrJ_EryC1"/>
    <property type="match status" value="1"/>
</dbReference>
<dbReference type="InterPro" id="IPR015424">
    <property type="entry name" value="PyrdxlP-dep_Trfase"/>
</dbReference>
<name>A0AAE0GJ26_9CHLO</name>
<dbReference type="PANTHER" id="PTHR30244">
    <property type="entry name" value="TRANSAMINASE"/>
    <property type="match status" value="1"/>
</dbReference>
<dbReference type="InterPro" id="IPR015421">
    <property type="entry name" value="PyrdxlP-dep_Trfase_major"/>
</dbReference>
<reference evidence="1 2" key="1">
    <citation type="journal article" date="2015" name="Genome Biol. Evol.">
        <title>Comparative Genomics of a Bacterivorous Green Alga Reveals Evolutionary Causalities and Consequences of Phago-Mixotrophic Mode of Nutrition.</title>
        <authorList>
            <person name="Burns J.A."/>
            <person name="Paasch A."/>
            <person name="Narechania A."/>
            <person name="Kim E."/>
        </authorList>
    </citation>
    <scope>NUCLEOTIDE SEQUENCE [LARGE SCALE GENOMIC DNA]</scope>
    <source>
        <strain evidence="1 2">PLY_AMNH</strain>
    </source>
</reference>
<dbReference type="Gene3D" id="3.90.1150.10">
    <property type="entry name" value="Aspartate Aminotransferase, domain 1"/>
    <property type="match status" value="1"/>
</dbReference>
<evidence type="ECO:0000313" key="2">
    <source>
        <dbReference type="Proteomes" id="UP001190700"/>
    </source>
</evidence>
<dbReference type="AlphaFoldDB" id="A0AAE0GJ26"/>
<dbReference type="GO" id="GO:0008483">
    <property type="term" value="F:transaminase activity"/>
    <property type="evidence" value="ECO:0007669"/>
    <property type="project" value="TreeGrafter"/>
</dbReference>
<dbReference type="InterPro" id="IPR015422">
    <property type="entry name" value="PyrdxlP-dep_Trfase_small"/>
</dbReference>
<dbReference type="EMBL" id="LGRX02005108">
    <property type="protein sequence ID" value="KAK3279145.1"/>
    <property type="molecule type" value="Genomic_DNA"/>
</dbReference>
<dbReference type="Gene3D" id="3.40.640.10">
    <property type="entry name" value="Type I PLP-dependent aspartate aminotransferase-like (Major domain)"/>
    <property type="match status" value="1"/>
</dbReference>
<sequence>MNTLRIQLDAVQLKHSNIRSLQAKHVKSPAMRRSTQKTTTMVLSVDTTTDLKAAQRTTLNKSIKLADPIPEAGISRAVELMESGRLFRFDRDADTLDEVSRCEVDIAKYMDFSYAVGMNSCGSAIYLAMKAIGVQPGDKVLSNAFTFTAVPSAIVHAEAEPVYVDCEDNYILDLEDLERKIKSSGAKWLVVSHMRGKVSDMDAITELCAQHGVRFIEDCAHSLGVMWNGTHSGHHGEIACISAQSYKLLNSGEGGFALSDDDDLAAKLIMYTGAYEKLYKNHALRPADEVFERLKAEMIPPNYSMRMTNLTAAIIRPQIETIEYRVNRYNTRYEKVEALLNDLPHITVPKQLEQIRPVCDTIQFNLYDLTPEQVETFLQESAAHGVKLEIFGAAENARNFRNWTFSKVPEDCSKTEAIIGMAVDCRLPAAFDDEDFDVMCQVIKESMEVVTKAASA</sequence>